<keyword evidence="2" id="KW-1185">Reference proteome</keyword>
<evidence type="ECO:0000313" key="1">
    <source>
        <dbReference type="EMBL" id="CAK7343942.1"/>
    </source>
</evidence>
<dbReference type="AlphaFoldDB" id="A0AAV1S4Q4"/>
<proteinExistence type="predicted"/>
<organism evidence="1 2">
    <name type="scientific">Dovyalis caffra</name>
    <dbReference type="NCBI Taxonomy" id="77055"/>
    <lineage>
        <taxon>Eukaryota</taxon>
        <taxon>Viridiplantae</taxon>
        <taxon>Streptophyta</taxon>
        <taxon>Embryophyta</taxon>
        <taxon>Tracheophyta</taxon>
        <taxon>Spermatophyta</taxon>
        <taxon>Magnoliopsida</taxon>
        <taxon>eudicotyledons</taxon>
        <taxon>Gunneridae</taxon>
        <taxon>Pentapetalae</taxon>
        <taxon>rosids</taxon>
        <taxon>fabids</taxon>
        <taxon>Malpighiales</taxon>
        <taxon>Salicaceae</taxon>
        <taxon>Flacourtieae</taxon>
        <taxon>Dovyalis</taxon>
    </lineage>
</organism>
<dbReference type="Proteomes" id="UP001314170">
    <property type="component" value="Unassembled WGS sequence"/>
</dbReference>
<dbReference type="EMBL" id="CAWUPB010001160">
    <property type="protein sequence ID" value="CAK7343942.1"/>
    <property type="molecule type" value="Genomic_DNA"/>
</dbReference>
<comment type="caution">
    <text evidence="1">The sequence shown here is derived from an EMBL/GenBank/DDBJ whole genome shotgun (WGS) entry which is preliminary data.</text>
</comment>
<accession>A0AAV1S4Q4</accession>
<sequence>MEGTLGTWKALLGHMQPHAGHNKLYGIELFDDVLLDETMSVVGHYKAISPPQVKLEQVGTNVDLGLQVMEIKSCVRQLQMAVVPTGKTRRALVDRQRLSGTAARQHRLREA</sequence>
<reference evidence="1 2" key="1">
    <citation type="submission" date="2024-01" db="EMBL/GenBank/DDBJ databases">
        <authorList>
            <person name="Waweru B."/>
        </authorList>
    </citation>
    <scope>NUCLEOTIDE SEQUENCE [LARGE SCALE GENOMIC DNA]</scope>
</reference>
<protein>
    <submittedName>
        <fullName evidence="1">Uncharacterized protein</fullName>
    </submittedName>
</protein>
<feature type="non-terminal residue" evidence="1">
    <location>
        <position position="111"/>
    </location>
</feature>
<name>A0AAV1S4Q4_9ROSI</name>
<evidence type="ECO:0000313" key="2">
    <source>
        <dbReference type="Proteomes" id="UP001314170"/>
    </source>
</evidence>
<gene>
    <name evidence="1" type="ORF">DCAF_LOCUS17568</name>
</gene>